<proteinExistence type="predicted"/>
<accession>A0A0D3JLX8</accession>
<evidence type="ECO:0000256" key="1">
    <source>
        <dbReference type="ARBA" id="ARBA00022574"/>
    </source>
</evidence>
<feature type="repeat" description="WD" evidence="3">
    <location>
        <begin position="5"/>
        <end position="37"/>
    </location>
</feature>
<keyword evidence="2" id="KW-0677">Repeat</keyword>
<dbReference type="PROSITE" id="PS00678">
    <property type="entry name" value="WD_REPEATS_1"/>
    <property type="match status" value="1"/>
</dbReference>
<dbReference type="RefSeq" id="XP_005776942.1">
    <property type="nucleotide sequence ID" value="XM_005776885.1"/>
</dbReference>
<dbReference type="PANTHER" id="PTHR19848">
    <property type="entry name" value="WD40 REPEAT PROTEIN"/>
    <property type="match status" value="1"/>
</dbReference>
<name>A0A0D3JLX8_EMIH1</name>
<dbReference type="SMART" id="SM00320">
    <property type="entry name" value="WD40"/>
    <property type="match status" value="2"/>
</dbReference>
<dbReference type="EnsemblProtists" id="EOD24513">
    <property type="protein sequence ID" value="EOD24513"/>
    <property type="gene ID" value="EMIHUDRAFT_59428"/>
</dbReference>
<dbReference type="eggNOG" id="KOG0266">
    <property type="taxonomic scope" value="Eukaryota"/>
</dbReference>
<evidence type="ECO:0000256" key="2">
    <source>
        <dbReference type="ARBA" id="ARBA00022737"/>
    </source>
</evidence>
<evidence type="ECO:0000256" key="3">
    <source>
        <dbReference type="PROSITE-ProRule" id="PRU00221"/>
    </source>
</evidence>
<keyword evidence="5" id="KW-1185">Reference proteome</keyword>
<dbReference type="GeneID" id="17270057"/>
<dbReference type="PROSITE" id="PS50294">
    <property type="entry name" value="WD_REPEATS_REGION"/>
    <property type="match status" value="2"/>
</dbReference>
<dbReference type="PROSITE" id="PS50082">
    <property type="entry name" value="WD_REPEATS_2"/>
    <property type="match status" value="2"/>
</dbReference>
<dbReference type="InterPro" id="IPR001680">
    <property type="entry name" value="WD40_rpt"/>
</dbReference>
<dbReference type="SUPFAM" id="SSF50978">
    <property type="entry name" value="WD40 repeat-like"/>
    <property type="match status" value="1"/>
</dbReference>
<dbReference type="AlphaFoldDB" id="A0A0D3JLX8"/>
<organism evidence="4 5">
    <name type="scientific">Emiliania huxleyi (strain CCMP1516)</name>
    <dbReference type="NCBI Taxonomy" id="280463"/>
    <lineage>
        <taxon>Eukaryota</taxon>
        <taxon>Haptista</taxon>
        <taxon>Haptophyta</taxon>
        <taxon>Prymnesiophyceae</taxon>
        <taxon>Isochrysidales</taxon>
        <taxon>Noelaerhabdaceae</taxon>
        <taxon>Emiliania</taxon>
    </lineage>
</organism>
<dbReference type="Pfam" id="PF00400">
    <property type="entry name" value="WD40"/>
    <property type="match status" value="2"/>
</dbReference>
<reference evidence="5" key="1">
    <citation type="journal article" date="2013" name="Nature">
        <title>Pan genome of the phytoplankton Emiliania underpins its global distribution.</title>
        <authorList>
            <person name="Read B.A."/>
            <person name="Kegel J."/>
            <person name="Klute M.J."/>
            <person name="Kuo A."/>
            <person name="Lefebvre S.C."/>
            <person name="Maumus F."/>
            <person name="Mayer C."/>
            <person name="Miller J."/>
            <person name="Monier A."/>
            <person name="Salamov A."/>
            <person name="Young J."/>
            <person name="Aguilar M."/>
            <person name="Claverie J.M."/>
            <person name="Frickenhaus S."/>
            <person name="Gonzalez K."/>
            <person name="Herman E.K."/>
            <person name="Lin Y.C."/>
            <person name="Napier J."/>
            <person name="Ogata H."/>
            <person name="Sarno A.F."/>
            <person name="Shmutz J."/>
            <person name="Schroeder D."/>
            <person name="de Vargas C."/>
            <person name="Verret F."/>
            <person name="von Dassow P."/>
            <person name="Valentin K."/>
            <person name="Van de Peer Y."/>
            <person name="Wheeler G."/>
            <person name="Dacks J.B."/>
            <person name="Delwiche C.F."/>
            <person name="Dyhrman S.T."/>
            <person name="Glockner G."/>
            <person name="John U."/>
            <person name="Richards T."/>
            <person name="Worden A.Z."/>
            <person name="Zhang X."/>
            <person name="Grigoriev I.V."/>
            <person name="Allen A.E."/>
            <person name="Bidle K."/>
            <person name="Borodovsky M."/>
            <person name="Bowler C."/>
            <person name="Brownlee C."/>
            <person name="Cock J.M."/>
            <person name="Elias M."/>
            <person name="Gladyshev V.N."/>
            <person name="Groth M."/>
            <person name="Guda C."/>
            <person name="Hadaegh A."/>
            <person name="Iglesias-Rodriguez M.D."/>
            <person name="Jenkins J."/>
            <person name="Jones B.M."/>
            <person name="Lawson T."/>
            <person name="Leese F."/>
            <person name="Lindquist E."/>
            <person name="Lobanov A."/>
            <person name="Lomsadze A."/>
            <person name="Malik S.B."/>
            <person name="Marsh M.E."/>
            <person name="Mackinder L."/>
            <person name="Mock T."/>
            <person name="Mueller-Roeber B."/>
            <person name="Pagarete A."/>
            <person name="Parker M."/>
            <person name="Probert I."/>
            <person name="Quesneville H."/>
            <person name="Raines C."/>
            <person name="Rensing S.A."/>
            <person name="Riano-Pachon D.M."/>
            <person name="Richier S."/>
            <person name="Rokitta S."/>
            <person name="Shiraiwa Y."/>
            <person name="Soanes D.M."/>
            <person name="van der Giezen M."/>
            <person name="Wahlund T.M."/>
            <person name="Williams B."/>
            <person name="Wilson W."/>
            <person name="Wolfe G."/>
            <person name="Wurch L.L."/>
        </authorList>
    </citation>
    <scope>NUCLEOTIDE SEQUENCE</scope>
</reference>
<dbReference type="STRING" id="2903.R1CNK8"/>
<dbReference type="KEGG" id="ehx:EMIHUDRAFT_59428"/>
<feature type="repeat" description="WD" evidence="3">
    <location>
        <begin position="46"/>
        <end position="87"/>
    </location>
</feature>
<reference evidence="4" key="2">
    <citation type="submission" date="2024-10" db="UniProtKB">
        <authorList>
            <consortium name="EnsemblProtists"/>
        </authorList>
    </citation>
    <scope>IDENTIFICATION</scope>
</reference>
<evidence type="ECO:0000313" key="4">
    <source>
        <dbReference type="EnsemblProtists" id="EOD24513"/>
    </source>
</evidence>
<dbReference type="PaxDb" id="2903-EOD24513"/>
<dbReference type="HOGENOM" id="CLU_000288_57_30_1"/>
<keyword evidence="1 3" id="KW-0853">WD repeat</keyword>
<evidence type="ECO:0008006" key="6">
    <source>
        <dbReference type="Google" id="ProtNLM"/>
    </source>
</evidence>
<dbReference type="Proteomes" id="UP000013827">
    <property type="component" value="Unassembled WGS sequence"/>
</dbReference>
<dbReference type="InterPro" id="IPR015943">
    <property type="entry name" value="WD40/YVTN_repeat-like_dom_sf"/>
</dbReference>
<sequence length="88" mass="9411">PLFDLNGHSGAVYAVRFSPTGRLLASGSFDHTTRLWSRGGEPVATLRGHSHSVTDLCFSADSAAVLSGSFDHTARLWDVGRSQCVSCF</sequence>
<dbReference type="InterPro" id="IPR019775">
    <property type="entry name" value="WD40_repeat_CS"/>
</dbReference>
<evidence type="ECO:0000313" key="5">
    <source>
        <dbReference type="Proteomes" id="UP000013827"/>
    </source>
</evidence>
<dbReference type="InterPro" id="IPR036322">
    <property type="entry name" value="WD40_repeat_dom_sf"/>
</dbReference>
<dbReference type="Gene3D" id="2.130.10.10">
    <property type="entry name" value="YVTN repeat-like/Quinoprotein amine dehydrogenase"/>
    <property type="match status" value="1"/>
</dbReference>
<protein>
    <recommendedName>
        <fullName evidence="6">Guanine nucleotide-binding protein subunit beta-like protein</fullName>
    </recommendedName>
</protein>
<dbReference type="PANTHER" id="PTHR19848:SF8">
    <property type="entry name" value="F-BOX AND WD REPEAT DOMAIN CONTAINING 7"/>
    <property type="match status" value="1"/>
</dbReference>